<keyword evidence="3" id="KW-0472">Membrane</keyword>
<evidence type="ECO:0000313" key="5">
    <source>
        <dbReference type="EMBL" id="SPQ97169.1"/>
    </source>
</evidence>
<dbReference type="OMA" id="PRCICEY"/>
<dbReference type="AlphaFoldDB" id="A0A0G4IV58"/>
<feature type="region of interest" description="Disordered" evidence="2">
    <location>
        <begin position="1"/>
        <end position="26"/>
    </location>
</feature>
<evidence type="ECO:0000256" key="1">
    <source>
        <dbReference type="SAM" id="Coils"/>
    </source>
</evidence>
<keyword evidence="6" id="KW-1185">Reference proteome</keyword>
<dbReference type="PANTHER" id="PTHR23302:SF24">
    <property type="entry name" value="TMC DOMAIN-CONTAINING PROTEIN"/>
    <property type="match status" value="1"/>
</dbReference>
<evidence type="ECO:0000256" key="2">
    <source>
        <dbReference type="SAM" id="MobiDB-lite"/>
    </source>
</evidence>
<name>A0A0G4IV58_PLABS</name>
<dbReference type="GO" id="GO:0008381">
    <property type="term" value="F:mechanosensitive monoatomic ion channel activity"/>
    <property type="evidence" value="ECO:0007669"/>
    <property type="project" value="TreeGrafter"/>
</dbReference>
<protein>
    <recommendedName>
        <fullName evidence="8">TMC domain-containing protein</fullName>
    </recommendedName>
</protein>
<feature type="transmembrane region" description="Helical" evidence="3">
    <location>
        <begin position="193"/>
        <end position="216"/>
    </location>
</feature>
<feature type="coiled-coil region" evidence="1">
    <location>
        <begin position="41"/>
        <end position="92"/>
    </location>
</feature>
<keyword evidence="5" id="KW-0496">Mitochondrion</keyword>
<reference evidence="4 6" key="1">
    <citation type="submission" date="2015-02" db="EMBL/GenBank/DDBJ databases">
        <authorList>
            <person name="Chooi Y.-H."/>
        </authorList>
    </citation>
    <scope>NUCLEOTIDE SEQUENCE [LARGE SCALE GENOMIC DNA]</scope>
    <source>
        <strain evidence="4">E3</strain>
    </source>
</reference>
<organism evidence="4 6">
    <name type="scientific">Plasmodiophora brassicae</name>
    <name type="common">Clubroot disease agent</name>
    <dbReference type="NCBI Taxonomy" id="37360"/>
    <lineage>
        <taxon>Eukaryota</taxon>
        <taxon>Sar</taxon>
        <taxon>Rhizaria</taxon>
        <taxon>Endomyxa</taxon>
        <taxon>Phytomyxea</taxon>
        <taxon>Plasmodiophorida</taxon>
        <taxon>Plasmodiophoridae</taxon>
        <taxon>Plasmodiophora</taxon>
    </lineage>
</organism>
<evidence type="ECO:0000313" key="6">
    <source>
        <dbReference type="Proteomes" id="UP000039324"/>
    </source>
</evidence>
<dbReference type="EMBL" id="OVEO01000007">
    <property type="protein sequence ID" value="SPQ97169.1"/>
    <property type="molecule type" value="Genomic_DNA"/>
</dbReference>
<accession>A0A0G4IV58</accession>
<sequence length="707" mass="78414">MSASWQTGRNATGARSPDPPDDESSSLFAAAHSTDMITMTMGELETLKRTMKARLDDVQKRVDRAMQRTEALQTENKRLASLVQELTEAKLTSEATDTFAALRALPATRGANGETVDAEAERRRAELRRELLRGLELIAGNDEHEAHLDGAGEGPAPSGMFASVIEQWNSLVYRVDPFRRDLSYVSSRYGEGVLAVFGFLKSTCMASFFYTIIWGVNLIRLRLNSSTPFTQLTGVLPTWTLFSGFPSSSSGDILYVSALVACAALAAISAIRKTIADNADVIRAKVLESSNNPKHFSSRTLNLWDFTIKDPQAASDRRNAVAGQLQILLSEHVLQQKIRGRTPMDLALLWARRTFGLLLNLTALAASWTVIIVLTIDKTVADRFPHEVQGLVAPIATSVIGSLLPMLTFLITDFERWDNPSTVVKHQMWRLYAGRQLNILINVLSYFTIAKGQALLPQLGSLSVSHDGYTCGVDAAGAGLFYLVLSEFFVSKIILAGIYIVKKVAKRFVSLELSEYSVSQNIIDLLYFQSLVWISLPLYPAGSILCVLLLFTNFKWERLKLTVFMSRPLSSWSDKNTTTFFNNFYNVTLATCLLTYMYFLNSSWSCAGNLGPFAGAPGNVPVNVFEAYAEQFGLSILYSIVTNVAPYLAAAVVLYALWRFRSNHQRTLERLLERTETLHLKETTALRAELDTKQKIIAAQRKAATIS</sequence>
<reference evidence="5 7" key="2">
    <citation type="submission" date="2018-03" db="EMBL/GenBank/DDBJ databases">
        <authorList>
            <person name="Fogelqvist J."/>
        </authorList>
    </citation>
    <scope>NUCLEOTIDE SEQUENCE [LARGE SCALE GENOMIC DNA]</scope>
</reference>
<feature type="transmembrane region" description="Helical" evidence="3">
    <location>
        <begin position="476"/>
        <end position="501"/>
    </location>
</feature>
<dbReference type="PANTHER" id="PTHR23302">
    <property type="entry name" value="TRANSMEMBRANE CHANNEL-RELATED"/>
    <property type="match status" value="1"/>
</dbReference>
<dbReference type="Proteomes" id="UP000290189">
    <property type="component" value="Unassembled WGS sequence"/>
</dbReference>
<keyword evidence="3" id="KW-1133">Transmembrane helix</keyword>
<dbReference type="Proteomes" id="UP000039324">
    <property type="component" value="Unassembled WGS sequence"/>
</dbReference>
<dbReference type="OrthoDB" id="312275at2759"/>
<feature type="transmembrane region" description="Helical" evidence="3">
    <location>
        <begin position="388"/>
        <end position="411"/>
    </location>
</feature>
<dbReference type="GO" id="GO:0005886">
    <property type="term" value="C:plasma membrane"/>
    <property type="evidence" value="ECO:0007669"/>
    <property type="project" value="InterPro"/>
</dbReference>
<dbReference type="EMBL" id="CDSF01000090">
    <property type="protein sequence ID" value="CEO99155.1"/>
    <property type="molecule type" value="Genomic_DNA"/>
</dbReference>
<keyword evidence="3" id="KW-0812">Transmembrane</keyword>
<feature type="transmembrane region" description="Helical" evidence="3">
    <location>
        <begin position="577"/>
        <end position="599"/>
    </location>
</feature>
<evidence type="ECO:0000256" key="3">
    <source>
        <dbReference type="SAM" id="Phobius"/>
    </source>
</evidence>
<evidence type="ECO:0008006" key="8">
    <source>
        <dbReference type="Google" id="ProtNLM"/>
    </source>
</evidence>
<feature type="transmembrane region" description="Helical" evidence="3">
    <location>
        <begin position="357"/>
        <end position="376"/>
    </location>
</feature>
<geneLocation type="mitochondrion" evidence="5"/>
<keyword evidence="1" id="KW-0175">Coiled coil</keyword>
<feature type="transmembrane region" description="Helical" evidence="3">
    <location>
        <begin position="538"/>
        <end position="556"/>
    </location>
</feature>
<gene>
    <name evidence="4" type="ORF">PBRA_001060</name>
    <name evidence="5" type="ORF">PLBR_LOCUS4384</name>
</gene>
<feature type="transmembrane region" description="Helical" evidence="3">
    <location>
        <begin position="253"/>
        <end position="271"/>
    </location>
</feature>
<evidence type="ECO:0000313" key="7">
    <source>
        <dbReference type="Proteomes" id="UP000290189"/>
    </source>
</evidence>
<feature type="compositionally biased region" description="Polar residues" evidence="2">
    <location>
        <begin position="1"/>
        <end position="10"/>
    </location>
</feature>
<evidence type="ECO:0000313" key="4">
    <source>
        <dbReference type="EMBL" id="CEO99155.1"/>
    </source>
</evidence>
<dbReference type="InterPro" id="IPR038900">
    <property type="entry name" value="TMC"/>
</dbReference>
<proteinExistence type="predicted"/>
<feature type="transmembrane region" description="Helical" evidence="3">
    <location>
        <begin position="636"/>
        <end position="658"/>
    </location>
</feature>